<evidence type="ECO:0000256" key="2">
    <source>
        <dbReference type="ARBA" id="ARBA00012224"/>
    </source>
</evidence>
<keyword evidence="4 7" id="KW-0456">Lyase</keyword>
<protein>
    <recommendedName>
        <fullName evidence="2">cysteine-S-conjugate beta-lyase</fullName>
        <ecNumber evidence="2">4.4.1.13</ecNumber>
    </recommendedName>
</protein>
<feature type="domain" description="Aminotransferase class I/classII large" evidence="6">
    <location>
        <begin position="45"/>
        <end position="377"/>
    </location>
</feature>
<evidence type="ECO:0000256" key="1">
    <source>
        <dbReference type="ARBA" id="ARBA00001933"/>
    </source>
</evidence>
<dbReference type="InterPro" id="IPR015421">
    <property type="entry name" value="PyrdxlP-dep_Trfase_major"/>
</dbReference>
<organism evidence="7 8">
    <name type="scientific">Demequina lutea</name>
    <dbReference type="NCBI Taxonomy" id="431489"/>
    <lineage>
        <taxon>Bacteria</taxon>
        <taxon>Bacillati</taxon>
        <taxon>Actinomycetota</taxon>
        <taxon>Actinomycetes</taxon>
        <taxon>Micrococcales</taxon>
        <taxon>Demequinaceae</taxon>
        <taxon>Demequina</taxon>
    </lineage>
</organism>
<accession>A0A7Y9Z894</accession>
<keyword evidence="8" id="KW-1185">Reference proteome</keyword>
<comment type="cofactor">
    <cofactor evidence="1">
        <name>pyridoxal 5'-phosphate</name>
        <dbReference type="ChEBI" id="CHEBI:597326"/>
    </cofactor>
</comment>
<dbReference type="Pfam" id="PF00155">
    <property type="entry name" value="Aminotran_1_2"/>
    <property type="match status" value="1"/>
</dbReference>
<gene>
    <name evidence="7" type="ORF">BKA03_000174</name>
</gene>
<dbReference type="OrthoDB" id="3224382at2"/>
<dbReference type="PANTHER" id="PTHR43525">
    <property type="entry name" value="PROTEIN MALY"/>
    <property type="match status" value="1"/>
</dbReference>
<dbReference type="AlphaFoldDB" id="A0A7Y9Z894"/>
<dbReference type="InterPro" id="IPR015424">
    <property type="entry name" value="PyrdxlP-dep_Trfase"/>
</dbReference>
<dbReference type="SUPFAM" id="SSF53383">
    <property type="entry name" value="PLP-dependent transferases"/>
    <property type="match status" value="1"/>
</dbReference>
<dbReference type="InterPro" id="IPR015422">
    <property type="entry name" value="PyrdxlP-dep_Trfase_small"/>
</dbReference>
<evidence type="ECO:0000313" key="7">
    <source>
        <dbReference type="EMBL" id="NYI40055.1"/>
    </source>
</evidence>
<reference evidence="7 8" key="1">
    <citation type="submission" date="2020-07" db="EMBL/GenBank/DDBJ databases">
        <title>Sequencing the genomes of 1000 actinobacteria strains.</title>
        <authorList>
            <person name="Klenk H.-P."/>
        </authorList>
    </citation>
    <scope>NUCLEOTIDE SEQUENCE [LARGE SCALE GENOMIC DNA]</scope>
    <source>
        <strain evidence="7 8">DSM 19970</strain>
    </source>
</reference>
<dbReference type="InterPro" id="IPR051798">
    <property type="entry name" value="Class-II_PLP-Dep_Aminotrans"/>
</dbReference>
<comment type="similarity">
    <text evidence="5">Belongs to the class-II pyridoxal-phosphate-dependent aminotransferase family. MalY/PatB cystathionine beta-lyase subfamily.</text>
</comment>
<dbReference type="EC" id="4.4.1.13" evidence="2"/>
<dbReference type="GO" id="GO:0047804">
    <property type="term" value="F:cysteine-S-conjugate beta-lyase activity"/>
    <property type="evidence" value="ECO:0007669"/>
    <property type="project" value="UniProtKB-EC"/>
</dbReference>
<dbReference type="GO" id="GO:0030170">
    <property type="term" value="F:pyridoxal phosphate binding"/>
    <property type="evidence" value="ECO:0007669"/>
    <property type="project" value="InterPro"/>
</dbReference>
<evidence type="ECO:0000256" key="4">
    <source>
        <dbReference type="ARBA" id="ARBA00023239"/>
    </source>
</evidence>
<dbReference type="InterPro" id="IPR004839">
    <property type="entry name" value="Aminotransferase_I/II_large"/>
</dbReference>
<proteinExistence type="inferred from homology"/>
<dbReference type="Gene3D" id="3.40.640.10">
    <property type="entry name" value="Type I PLP-dependent aspartate aminotransferase-like (Major domain)"/>
    <property type="match status" value="1"/>
</dbReference>
<keyword evidence="3" id="KW-0663">Pyridoxal phosphate</keyword>
<dbReference type="Proteomes" id="UP000547973">
    <property type="component" value="Unassembled WGS sequence"/>
</dbReference>
<evidence type="ECO:0000313" key="8">
    <source>
        <dbReference type="Proteomes" id="UP000547973"/>
    </source>
</evidence>
<dbReference type="EMBL" id="JACBZO010000001">
    <property type="protein sequence ID" value="NYI40055.1"/>
    <property type="molecule type" value="Genomic_DNA"/>
</dbReference>
<evidence type="ECO:0000259" key="6">
    <source>
        <dbReference type="Pfam" id="PF00155"/>
    </source>
</evidence>
<evidence type="ECO:0000256" key="5">
    <source>
        <dbReference type="ARBA" id="ARBA00037974"/>
    </source>
</evidence>
<evidence type="ECO:0000256" key="3">
    <source>
        <dbReference type="ARBA" id="ARBA00022898"/>
    </source>
</evidence>
<sequence length="383" mass="40387">MQLANPLTQVPYERLRERTSIKWQRYDADVLPLWVAEMDVDLADPIREALESAIRNGDTGYPGSTPFVESFVDFASARWSWPGLDAASVRPVSGVIPGYTDALLLAAGPGGTVVVTSPVYPPFYSYLREAGLTVVEALLTAEMRLDPETIDAALGAATAAGAPGVAVLLCNPHNPGGTLHTRTELETLSGVAARHGATVVSDEIHAPLVYPGGEFIPYASVDPTGMALHSASKAWNLAAFPGAVLVFGADASAKLDTFKAGAHHWPTHFGAIAQTAAYREGGPWLDAVMAGLDANRKLLGELLATHLPTVGYRIPEATYLAWLDCTALGLGDDPAAVFLERGRVALNSGPTFGTGGAGHVRLNIATRPDLLEEGVRRMASSIS</sequence>
<name>A0A7Y9Z894_9MICO</name>
<dbReference type="Gene3D" id="3.90.1150.10">
    <property type="entry name" value="Aspartate Aminotransferase, domain 1"/>
    <property type="match status" value="1"/>
</dbReference>
<dbReference type="CDD" id="cd00609">
    <property type="entry name" value="AAT_like"/>
    <property type="match status" value="1"/>
</dbReference>
<comment type="caution">
    <text evidence="7">The sequence shown here is derived from an EMBL/GenBank/DDBJ whole genome shotgun (WGS) entry which is preliminary data.</text>
</comment>
<dbReference type="RefSeq" id="WP_062075402.1">
    <property type="nucleotide sequence ID" value="NZ_BBRC01000008.1"/>
</dbReference>
<dbReference type="PANTHER" id="PTHR43525:SF2">
    <property type="entry name" value="CYSTATHIONINE BETA-LYASE-RELATED"/>
    <property type="match status" value="1"/>
</dbReference>